<accession>A0A5N6WAH8</accession>
<organism evidence="2 3">
    <name type="scientific">Aspergillus transmontanensis</name>
    <dbReference type="NCBI Taxonomy" id="1034304"/>
    <lineage>
        <taxon>Eukaryota</taxon>
        <taxon>Fungi</taxon>
        <taxon>Dikarya</taxon>
        <taxon>Ascomycota</taxon>
        <taxon>Pezizomycotina</taxon>
        <taxon>Eurotiomycetes</taxon>
        <taxon>Eurotiomycetidae</taxon>
        <taxon>Eurotiales</taxon>
        <taxon>Aspergillaceae</taxon>
        <taxon>Aspergillus</taxon>
        <taxon>Aspergillus subgen. Circumdati</taxon>
    </lineage>
</organism>
<reference evidence="3" key="1">
    <citation type="submission" date="2019-04" db="EMBL/GenBank/DDBJ databases">
        <title>Friends and foes A comparative genomics studyof 23 Aspergillus species from section Flavi.</title>
        <authorList>
            <consortium name="DOE Joint Genome Institute"/>
            <person name="Kjaerbolling I."/>
            <person name="Vesth T."/>
            <person name="Frisvad J.C."/>
            <person name="Nybo J.L."/>
            <person name="Theobald S."/>
            <person name="Kildgaard S."/>
            <person name="Isbrandt T."/>
            <person name="Kuo A."/>
            <person name="Sato A."/>
            <person name="Lyhne E.K."/>
            <person name="Kogle M.E."/>
            <person name="Wiebenga A."/>
            <person name="Kun R.S."/>
            <person name="Lubbers R.J."/>
            <person name="Makela M.R."/>
            <person name="Barry K."/>
            <person name="Chovatia M."/>
            <person name="Clum A."/>
            <person name="Daum C."/>
            <person name="Haridas S."/>
            <person name="He G."/>
            <person name="LaButti K."/>
            <person name="Lipzen A."/>
            <person name="Mondo S."/>
            <person name="Riley R."/>
            <person name="Salamov A."/>
            <person name="Simmons B.A."/>
            <person name="Magnuson J.K."/>
            <person name="Henrissat B."/>
            <person name="Mortensen U.H."/>
            <person name="Larsen T.O."/>
            <person name="Devries R.P."/>
            <person name="Grigoriev I.V."/>
            <person name="Machida M."/>
            <person name="Baker S.E."/>
            <person name="Andersen M.R."/>
        </authorList>
    </citation>
    <scope>NUCLEOTIDE SEQUENCE [LARGE SCALE GENOMIC DNA]</scope>
    <source>
        <strain evidence="3">CBS 130015</strain>
    </source>
</reference>
<evidence type="ECO:0000313" key="2">
    <source>
        <dbReference type="EMBL" id="KAE8316430.1"/>
    </source>
</evidence>
<dbReference type="EMBL" id="ML738306">
    <property type="protein sequence ID" value="KAE8316430.1"/>
    <property type="molecule type" value="Genomic_DNA"/>
</dbReference>
<protein>
    <recommendedName>
        <fullName evidence="4">F-box domain-containing protein</fullName>
    </recommendedName>
</protein>
<dbReference type="Proteomes" id="UP000325433">
    <property type="component" value="Unassembled WGS sequence"/>
</dbReference>
<proteinExistence type="predicted"/>
<evidence type="ECO:0008006" key="4">
    <source>
        <dbReference type="Google" id="ProtNLM"/>
    </source>
</evidence>
<keyword evidence="3" id="KW-1185">Reference proteome</keyword>
<name>A0A5N6WAH8_9EURO</name>
<dbReference type="AlphaFoldDB" id="A0A5N6WAH8"/>
<gene>
    <name evidence="2" type="ORF">BDV41DRAFT_573712</name>
</gene>
<sequence length="508" mass="58714">MAVNLPLELLSEIARILHHDSVCLVPYKTVCRQWQTAFEPFIYADLIVYSDETHKDEGQEGISLAHFQKLTSGAGAMRRPWVRKLWYDILVPFELLDWTTRKEETEQYSVANPIREANDRAFQAAIIDLFGILSSWEQNNRLSLDLGLRGCRVGEEPAPEPNTQYFELAGDYRHDFTTGRTRAVPPYRARLHNNVASILAYASCVDKLSFTNEWVAFNARGERRHRYHQIWAGTVAQIVQHCPTVTELYLNLDEWVRPDHLEYIQARREAVSELFSNAPRSLRVLHYANQFENPWKDTLPALNVLSTGADTLAINLQNLSISLRELKLEYTSLTLDFLWPLDDAGPPLSSRASSYLPNLTSIEFNYAPPWLPSGQWFTLPTPEDQEQTDNIEDWEEEICDWESGSVYQSINDDEQFHRFFISLGYAARHMPLLRSIEYDLNHGTPTTFSFKRDSGTAIAEWDSAADPEYRPDKRVAKAWGFRLNEMEFTGPWDLKSIVRFPYWPPQEV</sequence>
<keyword evidence="1" id="KW-0175">Coiled coil</keyword>
<evidence type="ECO:0000313" key="3">
    <source>
        <dbReference type="Proteomes" id="UP000325433"/>
    </source>
</evidence>
<feature type="coiled-coil region" evidence="1">
    <location>
        <begin position="309"/>
        <end position="336"/>
    </location>
</feature>
<evidence type="ECO:0000256" key="1">
    <source>
        <dbReference type="SAM" id="Coils"/>
    </source>
</evidence>